<proteinExistence type="predicted"/>
<evidence type="ECO:0000256" key="1">
    <source>
        <dbReference type="SAM" id="Coils"/>
    </source>
</evidence>
<evidence type="ECO:0000313" key="2">
    <source>
        <dbReference type="EMBL" id="KGQ34131.1"/>
    </source>
</evidence>
<gene>
    <name evidence="2" type="ORF">JP32_01350</name>
</gene>
<accession>A0A0A2XP71</accession>
<comment type="caution">
    <text evidence="2">The sequence shown here is derived from an EMBL/GenBank/DDBJ whole genome shotgun (WGS) entry which is preliminary data.</text>
</comment>
<dbReference type="EMBL" id="JPXS01000009">
    <property type="protein sequence ID" value="KGQ34131.1"/>
    <property type="molecule type" value="Genomic_DNA"/>
</dbReference>
<keyword evidence="1" id="KW-0175">Coiled coil</keyword>
<reference evidence="2 3" key="1">
    <citation type="submission" date="2014-08" db="EMBL/GenBank/DDBJ databases">
        <title>Chaperone-usher fimbriae in a diverse selection of Gallibacterium genomes.</title>
        <authorList>
            <person name="Kudirkiene E."/>
            <person name="Bager R.J."/>
            <person name="Johnson T.J."/>
            <person name="Bojesen A.M."/>
        </authorList>
    </citation>
    <scope>NUCLEOTIDE SEQUENCE [LARGE SCALE GENOMIC DNA]</scope>
    <source>
        <strain evidence="2 3">20558/3kl.</strain>
    </source>
</reference>
<feature type="coiled-coil region" evidence="1">
    <location>
        <begin position="171"/>
        <end position="267"/>
    </location>
</feature>
<dbReference type="RefSeq" id="WP_039083388.1">
    <property type="nucleotide sequence ID" value="NZ_JPXS01000009.1"/>
</dbReference>
<dbReference type="Proteomes" id="UP000030526">
    <property type="component" value="Unassembled WGS sequence"/>
</dbReference>
<organism evidence="2 3">
    <name type="scientific">Gallibacterium anatis</name>
    <dbReference type="NCBI Taxonomy" id="750"/>
    <lineage>
        <taxon>Bacteria</taxon>
        <taxon>Pseudomonadati</taxon>
        <taxon>Pseudomonadota</taxon>
        <taxon>Gammaproteobacteria</taxon>
        <taxon>Pasteurellales</taxon>
        <taxon>Pasteurellaceae</taxon>
        <taxon>Gallibacterium</taxon>
    </lineage>
</organism>
<sequence length="320" mass="36273">MFDLILSTESKVLSTNIDTFKKQAEQYLANLTKTFETDEDFGQAKAEIKDLGELEKKTRTAIDNVLNGNQEIAALIDTAKEIAERFRTERLNREKLVKAKEAELKESLATQAITEIDTLREQLVKESDISIALSMTFPKSTINNRIKDSQKNKRTIDSLTKAINAEKTLIITEMTAEVTRLINRLEQIKQSGKIWLFNDAVELIASDADLAEIIKQRIEEEQQREAELKAQAEQEAKEKAEAIAAIKEKLNQSKKEINEQAPQTETQVIHQETQAETAQFILKIPAQEIPFTGTLEQLREYFAPVKALGIKATISRKNKE</sequence>
<evidence type="ECO:0000313" key="3">
    <source>
        <dbReference type="Proteomes" id="UP000030526"/>
    </source>
</evidence>
<name>A0A0A2XP71_9PAST</name>
<dbReference type="AlphaFoldDB" id="A0A0A2XP71"/>
<protein>
    <submittedName>
        <fullName evidence="2">Uncharacterized protein</fullName>
    </submittedName>
</protein>